<dbReference type="GO" id="GO:0003824">
    <property type="term" value="F:catalytic activity"/>
    <property type="evidence" value="ECO:0007669"/>
    <property type="project" value="InterPro"/>
</dbReference>
<name>A0A9Q1H474_HOLLE</name>
<accession>A0A9Q1H474</accession>
<dbReference type="Gene3D" id="3.60.10.10">
    <property type="entry name" value="Endonuclease/exonuclease/phosphatase"/>
    <property type="match status" value="1"/>
</dbReference>
<dbReference type="EMBL" id="JAIZAY010000012">
    <property type="protein sequence ID" value="KAJ8032263.1"/>
    <property type="molecule type" value="Genomic_DNA"/>
</dbReference>
<dbReference type="Pfam" id="PF14529">
    <property type="entry name" value="Exo_endo_phos_2"/>
    <property type="match status" value="1"/>
</dbReference>
<evidence type="ECO:0000313" key="3">
    <source>
        <dbReference type="Proteomes" id="UP001152320"/>
    </source>
</evidence>
<dbReference type="PANTHER" id="PTHR33395">
    <property type="entry name" value="TRANSCRIPTASE, PUTATIVE-RELATED-RELATED"/>
    <property type="match status" value="1"/>
</dbReference>
<dbReference type="InterPro" id="IPR036691">
    <property type="entry name" value="Endo/exonu/phosph_ase_sf"/>
</dbReference>
<sequence>MERLNILHVNINSIINKRCEVQHYLHEHDIDIACFNKTLHKDRTPFLQNYNFIGTPASTPQLRGTAIAYKSSLIASDIDLSPPLGEATGIQVTTTTGKKITIIAFYFSPTQTDDLSLQFLRQLIRKYKHLIILGDLNAKSRLGSTTDNKAGKTLEKLLLTELITCINNGEPTRYPYNDHGQPELLDYAIISNNLVHLTYNFRIGEDLQSDHLPIHFSLASIINSVPQPETYNYKKTDWKIYRDHISAHLQDLNPTTKSTIDTAAQHVTEVITLAIQDATPRTKPAQLYKLPQHIIKVIRQRRQLHRIHQRTRNNGIKIQLNQLKRRISKLIKDHYRAKFDNRCKQLSHEKDSTAFWNTVNKITRSRTSATKIPNLKINNTTITEDNQKAEAFKEYFATVHQIPDRPSFNRTTFQQANINIERNMHLYTPQPQLIHRPPDDFEPITIQELLTTIN</sequence>
<feature type="domain" description="Endonuclease/exonuclease/phosphatase" evidence="1">
    <location>
        <begin position="100"/>
        <end position="214"/>
    </location>
</feature>
<evidence type="ECO:0000259" key="1">
    <source>
        <dbReference type="Pfam" id="PF14529"/>
    </source>
</evidence>
<evidence type="ECO:0000313" key="2">
    <source>
        <dbReference type="EMBL" id="KAJ8032263.1"/>
    </source>
</evidence>
<keyword evidence="3" id="KW-1185">Reference proteome</keyword>
<dbReference type="Proteomes" id="UP001152320">
    <property type="component" value="Chromosome 12"/>
</dbReference>
<dbReference type="OrthoDB" id="10065625at2759"/>
<reference evidence="2" key="1">
    <citation type="submission" date="2021-10" db="EMBL/GenBank/DDBJ databases">
        <title>Tropical sea cucumber genome reveals ecological adaptation and Cuvierian tubules defense mechanism.</title>
        <authorList>
            <person name="Chen T."/>
        </authorList>
    </citation>
    <scope>NUCLEOTIDE SEQUENCE</scope>
    <source>
        <strain evidence="2">Nanhai2018</strain>
        <tissue evidence="2">Muscle</tissue>
    </source>
</reference>
<comment type="caution">
    <text evidence="2">The sequence shown here is derived from an EMBL/GenBank/DDBJ whole genome shotgun (WGS) entry which is preliminary data.</text>
</comment>
<proteinExistence type="predicted"/>
<dbReference type="GO" id="GO:0031012">
    <property type="term" value="C:extracellular matrix"/>
    <property type="evidence" value="ECO:0007669"/>
    <property type="project" value="TreeGrafter"/>
</dbReference>
<protein>
    <recommendedName>
        <fullName evidence="1">Endonuclease/exonuclease/phosphatase domain-containing protein</fullName>
    </recommendedName>
</protein>
<gene>
    <name evidence="2" type="ORF">HOLleu_25744</name>
</gene>
<dbReference type="SUPFAM" id="SSF56219">
    <property type="entry name" value="DNase I-like"/>
    <property type="match status" value="1"/>
</dbReference>
<dbReference type="PANTHER" id="PTHR33395:SF22">
    <property type="entry name" value="REVERSE TRANSCRIPTASE DOMAIN-CONTAINING PROTEIN"/>
    <property type="match status" value="1"/>
</dbReference>
<organism evidence="2 3">
    <name type="scientific">Holothuria leucospilota</name>
    <name type="common">Black long sea cucumber</name>
    <name type="synonym">Mertensiothuria leucospilota</name>
    <dbReference type="NCBI Taxonomy" id="206669"/>
    <lineage>
        <taxon>Eukaryota</taxon>
        <taxon>Metazoa</taxon>
        <taxon>Echinodermata</taxon>
        <taxon>Eleutherozoa</taxon>
        <taxon>Echinozoa</taxon>
        <taxon>Holothuroidea</taxon>
        <taxon>Aspidochirotacea</taxon>
        <taxon>Aspidochirotida</taxon>
        <taxon>Holothuriidae</taxon>
        <taxon>Holothuria</taxon>
    </lineage>
</organism>
<dbReference type="GO" id="GO:0061343">
    <property type="term" value="P:cell adhesion involved in heart morphogenesis"/>
    <property type="evidence" value="ECO:0007669"/>
    <property type="project" value="TreeGrafter"/>
</dbReference>
<dbReference type="InterPro" id="IPR005135">
    <property type="entry name" value="Endo/exonuclease/phosphatase"/>
</dbReference>
<dbReference type="AlphaFoldDB" id="A0A9Q1H474"/>
<dbReference type="GO" id="GO:0007508">
    <property type="term" value="P:larval heart development"/>
    <property type="evidence" value="ECO:0007669"/>
    <property type="project" value="TreeGrafter"/>
</dbReference>